<dbReference type="InterPro" id="IPR011059">
    <property type="entry name" value="Metal-dep_hydrolase_composite"/>
</dbReference>
<dbReference type="CDD" id="cd01314">
    <property type="entry name" value="D-HYD"/>
    <property type="match status" value="1"/>
</dbReference>
<evidence type="ECO:0000256" key="1">
    <source>
        <dbReference type="ARBA" id="ARBA00001947"/>
    </source>
</evidence>
<dbReference type="EMBL" id="BTRK01000004">
    <property type="protein sequence ID" value="GMR48441.1"/>
    <property type="molecule type" value="Genomic_DNA"/>
</dbReference>
<dbReference type="Pfam" id="PF01979">
    <property type="entry name" value="Amidohydro_1"/>
    <property type="match status" value="1"/>
</dbReference>
<comment type="subunit">
    <text evidence="3">Homotetramer.</text>
</comment>
<dbReference type="InterPro" id="IPR050378">
    <property type="entry name" value="Metallo-dep_Hydrolases_sf"/>
</dbReference>
<comment type="cofactor">
    <cofactor evidence="1">
        <name>Zn(2+)</name>
        <dbReference type="ChEBI" id="CHEBI:29105"/>
    </cofactor>
</comment>
<dbReference type="FunFam" id="3.20.20.140:FF:000001">
    <property type="entry name" value="Dihydropyrimidinase like 3"/>
    <property type="match status" value="1"/>
</dbReference>
<keyword evidence="5" id="KW-0378">Hydrolase</keyword>
<evidence type="ECO:0000256" key="4">
    <source>
        <dbReference type="ARBA" id="ARBA00022723"/>
    </source>
</evidence>
<comment type="PTM">
    <text evidence="9">Carbamylation allows a single lysine to coordinate two divalent metal cations.</text>
</comment>
<protein>
    <recommendedName>
        <fullName evidence="8">dihydropyrimidinase</fullName>
        <ecNumber evidence="8">3.5.2.2</ecNumber>
    </recommendedName>
</protein>
<dbReference type="Gene3D" id="2.30.40.10">
    <property type="entry name" value="Urease, subunit C, domain 1"/>
    <property type="match status" value="1"/>
</dbReference>
<evidence type="ECO:0000256" key="9">
    <source>
        <dbReference type="PIRSR" id="PIRSR611778-50"/>
    </source>
</evidence>
<dbReference type="PANTHER" id="PTHR11647">
    <property type="entry name" value="HYDRANTOINASE/DIHYDROPYRIMIDINASE FAMILY MEMBER"/>
    <property type="match status" value="1"/>
</dbReference>
<keyword evidence="6" id="KW-0862">Zinc</keyword>
<evidence type="ECO:0000256" key="5">
    <source>
        <dbReference type="ARBA" id="ARBA00022801"/>
    </source>
</evidence>
<feature type="signal peptide" evidence="10">
    <location>
        <begin position="1"/>
        <end position="20"/>
    </location>
</feature>
<evidence type="ECO:0000313" key="12">
    <source>
        <dbReference type="EMBL" id="GMR48441.1"/>
    </source>
</evidence>
<evidence type="ECO:0000259" key="11">
    <source>
        <dbReference type="Pfam" id="PF01979"/>
    </source>
</evidence>
<evidence type="ECO:0000256" key="7">
    <source>
        <dbReference type="ARBA" id="ARBA00036696"/>
    </source>
</evidence>
<name>A0AAN5CPS9_9BILA</name>
<comment type="catalytic activity">
    <reaction evidence="7">
        <text>5,6-dihydrouracil + H2O = 3-(carbamoylamino)propanoate + H(+)</text>
        <dbReference type="Rhea" id="RHEA:16121"/>
        <dbReference type="ChEBI" id="CHEBI:11892"/>
        <dbReference type="ChEBI" id="CHEBI:15377"/>
        <dbReference type="ChEBI" id="CHEBI:15378"/>
        <dbReference type="ChEBI" id="CHEBI:15901"/>
        <dbReference type="EC" id="3.5.2.2"/>
    </reaction>
</comment>
<evidence type="ECO:0000256" key="8">
    <source>
        <dbReference type="ARBA" id="ARBA00039113"/>
    </source>
</evidence>
<keyword evidence="4" id="KW-0479">Metal-binding</keyword>
<feature type="modified residue" description="N6-carboxylysine" evidence="9">
    <location>
        <position position="209"/>
    </location>
</feature>
<feature type="chain" id="PRO_5042854625" description="dihydropyrimidinase" evidence="10">
    <location>
        <begin position="21"/>
        <end position="572"/>
    </location>
</feature>
<accession>A0AAN5CPS9</accession>
<comment type="caution">
    <text evidence="12">The sequence shown here is derived from an EMBL/GenBank/DDBJ whole genome shotgun (WGS) entry which is preliminary data.</text>
</comment>
<comment type="similarity">
    <text evidence="2">Belongs to the metallo-dependent hydrolases superfamily. Hydantoinase/dihydropyrimidinase family.</text>
</comment>
<gene>
    <name evidence="12" type="ORF">PMAYCL1PPCAC_18636</name>
</gene>
<dbReference type="SUPFAM" id="SSF51556">
    <property type="entry name" value="Metallo-dependent hydrolases"/>
    <property type="match status" value="1"/>
</dbReference>
<dbReference type="GO" id="GO:0006208">
    <property type="term" value="P:pyrimidine nucleobase catabolic process"/>
    <property type="evidence" value="ECO:0007669"/>
    <property type="project" value="TreeGrafter"/>
</dbReference>
<dbReference type="InterPro" id="IPR032466">
    <property type="entry name" value="Metal_Hydrolase"/>
</dbReference>
<dbReference type="SUPFAM" id="SSF51338">
    <property type="entry name" value="Composite domain of metallo-dependent hydrolases"/>
    <property type="match status" value="2"/>
</dbReference>
<feature type="non-terminal residue" evidence="12">
    <location>
        <position position="1"/>
    </location>
</feature>
<dbReference type="Gene3D" id="3.20.20.140">
    <property type="entry name" value="Metal-dependent hydrolases"/>
    <property type="match status" value="1"/>
</dbReference>
<evidence type="ECO:0000313" key="13">
    <source>
        <dbReference type="Proteomes" id="UP001328107"/>
    </source>
</evidence>
<dbReference type="InterPro" id="IPR006680">
    <property type="entry name" value="Amidohydro-rel"/>
</dbReference>
<evidence type="ECO:0000256" key="2">
    <source>
        <dbReference type="ARBA" id="ARBA00008829"/>
    </source>
</evidence>
<evidence type="ECO:0000256" key="3">
    <source>
        <dbReference type="ARBA" id="ARBA00011881"/>
    </source>
</evidence>
<proteinExistence type="inferred from homology"/>
<dbReference type="AlphaFoldDB" id="A0AAN5CPS9"/>
<feature type="domain" description="Amidohydrolase-related" evidence="11">
    <location>
        <begin position="107"/>
        <end position="497"/>
    </location>
</feature>
<keyword evidence="10" id="KW-0732">Signal</keyword>
<dbReference type="GO" id="GO:0004157">
    <property type="term" value="F:dihydropyrimidinase activity"/>
    <property type="evidence" value="ECO:0007669"/>
    <property type="project" value="UniProtKB-EC"/>
</dbReference>
<evidence type="ECO:0000256" key="10">
    <source>
        <dbReference type="SAM" id="SignalP"/>
    </source>
</evidence>
<dbReference type="InterPro" id="IPR011778">
    <property type="entry name" value="Hydantoinase/dihydroPyrase"/>
</dbReference>
<organism evidence="12 13">
    <name type="scientific">Pristionchus mayeri</name>
    <dbReference type="NCBI Taxonomy" id="1317129"/>
    <lineage>
        <taxon>Eukaryota</taxon>
        <taxon>Metazoa</taxon>
        <taxon>Ecdysozoa</taxon>
        <taxon>Nematoda</taxon>
        <taxon>Chromadorea</taxon>
        <taxon>Rhabditida</taxon>
        <taxon>Rhabditina</taxon>
        <taxon>Diplogasteromorpha</taxon>
        <taxon>Diplogasteroidea</taxon>
        <taxon>Neodiplogasteridae</taxon>
        <taxon>Pristionchus</taxon>
    </lineage>
</organism>
<keyword evidence="13" id="KW-1185">Reference proteome</keyword>
<dbReference type="GO" id="GO:0005829">
    <property type="term" value="C:cytosol"/>
    <property type="evidence" value="ECO:0007669"/>
    <property type="project" value="TreeGrafter"/>
</dbReference>
<dbReference type="EC" id="3.5.2.2" evidence="8"/>
<dbReference type="PANTHER" id="PTHR11647:SF1">
    <property type="entry name" value="COLLAPSIN RESPONSE MEDIATOR PROTEIN"/>
    <property type="match status" value="1"/>
</dbReference>
<dbReference type="Proteomes" id="UP001328107">
    <property type="component" value="Unassembled WGS sequence"/>
</dbReference>
<sequence>ILVSLLSLIMVSFLISIIDQYLNPTQPQIIPAYLLNSSRAIKSTSLTDFASTMSSPSPPLLIRGGTVVNDDEMFKADILIENGLIKAVGPNLETPSGVQIVDATGKLVIPGGIDPHTHMQLPFMGEVAVDDFEKGTQAAVAGGTTMIIDFVIPSKDSTPIKAYKQWREWADPKVCCDYGLSMAITTWNENVAKEMEIVTGDEYGINSFKFFLAYKGVFMVRDDEFYQGMIQCAKVGALARVHAENGSVIAEKAKELLAKGITGPEGHTQSRPEELEAEATNRACVLASQANCPLYVVHVMSKGAARAIAHHRQKGAVIFGEPIAAGLATDGSHYYNKDWLHAARYVLSPPLSRDSSTPSALMDLLAAGELHLTATDNCTFNCRQKLAGKDDFTKIPNGVNGVEDRMSVVWEKGVHSGKIDPMRFVAITSSVAAKIFNCYPRKGRIAVGSDADVVVWNPEASRTISKDTHHHAVDFNIFEGMEVHGVADVTISRGKIVWENGQLKTMTGSGRFVPLKPWSPTVFSTIAQRAKMIQPRGVQRETSQDLPKEVEKLTVQNKNYRTPGGNSNISFS</sequence>
<dbReference type="GO" id="GO:0046872">
    <property type="term" value="F:metal ion binding"/>
    <property type="evidence" value="ECO:0007669"/>
    <property type="project" value="UniProtKB-KW"/>
</dbReference>
<dbReference type="NCBIfam" id="TIGR02033">
    <property type="entry name" value="D-hydantoinase"/>
    <property type="match status" value="1"/>
</dbReference>
<reference evidence="13" key="1">
    <citation type="submission" date="2022-10" db="EMBL/GenBank/DDBJ databases">
        <title>Genome assembly of Pristionchus species.</title>
        <authorList>
            <person name="Yoshida K."/>
            <person name="Sommer R.J."/>
        </authorList>
    </citation>
    <scope>NUCLEOTIDE SEQUENCE [LARGE SCALE GENOMIC DNA]</scope>
    <source>
        <strain evidence="13">RS5460</strain>
    </source>
</reference>
<evidence type="ECO:0000256" key="6">
    <source>
        <dbReference type="ARBA" id="ARBA00022833"/>
    </source>
</evidence>